<dbReference type="EMBL" id="CP036289">
    <property type="protein sequence ID" value="QDU75443.1"/>
    <property type="molecule type" value="Genomic_DNA"/>
</dbReference>
<evidence type="ECO:0000259" key="5">
    <source>
        <dbReference type="Pfam" id="PF12770"/>
    </source>
</evidence>
<feature type="signal peptide" evidence="4">
    <location>
        <begin position="1"/>
        <end position="24"/>
    </location>
</feature>
<feature type="repeat" description="TPR" evidence="3">
    <location>
        <begin position="126"/>
        <end position="159"/>
    </location>
</feature>
<dbReference type="Gene3D" id="1.25.40.10">
    <property type="entry name" value="Tetratricopeptide repeat domain"/>
    <property type="match status" value="6"/>
</dbReference>
<reference evidence="7" key="1">
    <citation type="submission" date="2019-02" db="EMBL/GenBank/DDBJ databases">
        <title>Deep-cultivation of Planctomycetes and their phenomic and genomic characterization uncovers novel biology.</title>
        <authorList>
            <person name="Wiegand S."/>
            <person name="Jogler M."/>
            <person name="Boedeker C."/>
            <person name="Pinto D."/>
            <person name="Vollmers J."/>
            <person name="Rivas-Marin E."/>
            <person name="Kohn T."/>
            <person name="Peeters S.H."/>
            <person name="Heuer A."/>
            <person name="Rast P."/>
            <person name="Oberbeckmann S."/>
            <person name="Bunk B."/>
            <person name="Jeske O."/>
            <person name="Meyerdierks A."/>
            <person name="Storesund J.E."/>
            <person name="Kallscheuer N."/>
            <person name="Luecker S."/>
            <person name="Lage O.M."/>
            <person name="Pohl T."/>
            <person name="Merkel B.J."/>
            <person name="Hornburger P."/>
            <person name="Mueller R.-W."/>
            <person name="Bruemmer F."/>
            <person name="Labrenz M."/>
            <person name="Spormann A.M."/>
            <person name="Op den Camp H."/>
            <person name="Overmann J."/>
            <person name="Amann R."/>
            <person name="Jetten M.S.M."/>
            <person name="Mascher T."/>
            <person name="Medema M.H."/>
            <person name="Devos D.P."/>
            <person name="Kaster A.-K."/>
            <person name="Ovreas L."/>
            <person name="Rohde M."/>
            <person name="Galperin M.Y."/>
            <person name="Jogler C."/>
        </authorList>
    </citation>
    <scope>NUCLEOTIDE SEQUENCE [LARGE SCALE GENOMIC DNA]</scope>
    <source>
        <strain evidence="7">Pan97</strain>
    </source>
</reference>
<feature type="repeat" description="TPR" evidence="3">
    <location>
        <begin position="546"/>
        <end position="579"/>
    </location>
</feature>
<proteinExistence type="predicted"/>
<dbReference type="Pfam" id="PF13424">
    <property type="entry name" value="TPR_12"/>
    <property type="match status" value="8"/>
</dbReference>
<feature type="repeat" description="TPR" evidence="3">
    <location>
        <begin position="336"/>
        <end position="369"/>
    </location>
</feature>
<name>A0A518C892_9BACT</name>
<dbReference type="PANTHER" id="PTHR45641:SF19">
    <property type="entry name" value="NEPHROCYSTIN-3"/>
    <property type="match status" value="1"/>
</dbReference>
<protein>
    <submittedName>
        <fullName evidence="6">Photosystem I assembly protein Ycf3</fullName>
    </submittedName>
</protein>
<evidence type="ECO:0000256" key="4">
    <source>
        <dbReference type="SAM" id="SignalP"/>
    </source>
</evidence>
<dbReference type="AlphaFoldDB" id="A0A518C892"/>
<feature type="repeat" description="TPR" evidence="3">
    <location>
        <begin position="168"/>
        <end position="201"/>
    </location>
</feature>
<feature type="chain" id="PRO_5021777308" evidence="4">
    <location>
        <begin position="25"/>
        <end position="1273"/>
    </location>
</feature>
<dbReference type="RefSeq" id="WP_144972828.1">
    <property type="nucleotide sequence ID" value="NZ_CP036289.1"/>
</dbReference>
<keyword evidence="4" id="KW-0732">Signal</keyword>
<keyword evidence="2 3" id="KW-0802">TPR repeat</keyword>
<evidence type="ECO:0000256" key="3">
    <source>
        <dbReference type="PROSITE-ProRule" id="PRU00339"/>
    </source>
</evidence>
<keyword evidence="1" id="KW-0677">Repeat</keyword>
<dbReference type="SMART" id="SM00028">
    <property type="entry name" value="TPR"/>
    <property type="match status" value="14"/>
</dbReference>
<feature type="repeat" description="TPR" evidence="3">
    <location>
        <begin position="420"/>
        <end position="453"/>
    </location>
</feature>
<dbReference type="Pfam" id="PF12770">
    <property type="entry name" value="CHAT"/>
    <property type="match status" value="1"/>
</dbReference>
<feature type="repeat" description="TPR" evidence="3">
    <location>
        <begin position="252"/>
        <end position="285"/>
    </location>
</feature>
<dbReference type="PROSITE" id="PS50293">
    <property type="entry name" value="TPR_REGION"/>
    <property type="match status" value="2"/>
</dbReference>
<feature type="repeat" description="TPR" evidence="3">
    <location>
        <begin position="588"/>
        <end position="621"/>
    </location>
</feature>
<dbReference type="InterPro" id="IPR019734">
    <property type="entry name" value="TPR_rpt"/>
</dbReference>
<organism evidence="6 7">
    <name type="scientific">Bremerella volcania</name>
    <dbReference type="NCBI Taxonomy" id="2527984"/>
    <lineage>
        <taxon>Bacteria</taxon>
        <taxon>Pseudomonadati</taxon>
        <taxon>Planctomycetota</taxon>
        <taxon>Planctomycetia</taxon>
        <taxon>Pirellulales</taxon>
        <taxon>Pirellulaceae</taxon>
        <taxon>Bremerella</taxon>
    </lineage>
</organism>
<dbReference type="Proteomes" id="UP000318626">
    <property type="component" value="Chromosome"/>
</dbReference>
<feature type="domain" description="CHAT" evidence="5">
    <location>
        <begin position="928"/>
        <end position="1273"/>
    </location>
</feature>
<keyword evidence="7" id="KW-1185">Reference proteome</keyword>
<dbReference type="SUPFAM" id="SSF48452">
    <property type="entry name" value="TPR-like"/>
    <property type="match status" value="5"/>
</dbReference>
<feature type="repeat" description="TPR" evidence="3">
    <location>
        <begin position="294"/>
        <end position="327"/>
    </location>
</feature>
<dbReference type="InterPro" id="IPR024983">
    <property type="entry name" value="CHAT_dom"/>
</dbReference>
<dbReference type="KEGG" id="bvo:Pan97_24750"/>
<sequence length="1273" mass="140401" precursor="true">MRGLTLTCLVVFLASFQASVVAQAPNASKEEKSSDEHHLEGAARLDSRVKELISAGELQEASKLAQEALAIRKTVLGEKDLETAKSYSLLGAISYRQGDYLEARCYAEEGLSIMGDVLGEDHVVVARSHNSLGRLLKDVGELSAAQFHFEKALRIREKVHGDNHADTAETLDQLGLCFKRQGNLPAARSNYERALQIRKKVLGEEHPDTIALLSKLGVLLSAQGDYAASRMYHEQALEIREKVLGENHAETAMSISNLGITLQEQGKYEEALQYHQRALKIREKLWGENHAETAKSLRNLGSVHQDQGKYEEALGYYQRALKIQSEVFGEEHLVTASTLNDLGTLYSTQRDFAAAERCYEKALSIKSRILGEEHAETVFSINNLGNLHSLMGDLQTARGYFEQALEIRIKVHGEEHPNTALSLNNLGTVYHDLGEFSAARDCLVRALAIRRKSLGENHPDTAFSLHGLGAFHSSHGDFATALSFHKKALEIREKVLGRNHPDVALSLNSLGMLGISHGDYDAARLHLEEALAIRTSVYGEQHTLTAESLHNLGFLSETEGDFASALSFYEKVLKIQLSALGNEHPAVAVLFSNIGTVYSHQGEYVAARLYLEQALRIQKKVLGEGHFATAPTLCNLGALIYKYGDCDAARPYYDEALKIHENAYGTGHPYTSSLRSNLSMVLQAQGEWQEALTTVDKARHDSLKFVTGVLASLGSESQSKFIFTQTGEFHGALSLGYVNRNEPLAVEYSAGWLINGKGLSTDSIAARQLLERDSNDPRVKNAVEKLSKTRRELATLTMATPSLNQDDARHRAMATLTRSERELSQQVAQIVGGSMRTTEWVELEHVRNDLPKGQTFVNIARIPILDFKAIRDESRWSVERYLAWLIPASGEGEVQLVDLGPAVEIDSQVEQLRSLVNRSDNEQQLTEMLDRIAQQIWKPIAEKLSAHTQGIILSPDGALWLLPWNALPTEDDRFLIEDYSLRFVVSGRELVQGPTEYSQSKPIVFADPTFDLAPDKTRDAVEALFRDESFDWDAHRGVVSQTALGKVRPLPNTRVEAALISPSLETITAHEPVSYLGQYALETVVKRVERPRMLVLSTHGFFLPDQQVKPDDRQAMLADGSRSSALLTVDGKPVENPLLRCGMLFAGCNQPAAGADDGVLTGMEIVGMDLRGTELVVLSACETGVGDVRNGEGVAGLRQAFQLAGAQGVVSTLWSVPDRDSAIIMNDFFAGLAEGKSKAEALRSAQLKRIESRRERYGTAHPFYWAAWTLTGS</sequence>
<evidence type="ECO:0000313" key="7">
    <source>
        <dbReference type="Proteomes" id="UP000318626"/>
    </source>
</evidence>
<evidence type="ECO:0000256" key="1">
    <source>
        <dbReference type="ARBA" id="ARBA00022737"/>
    </source>
</evidence>
<dbReference type="OrthoDB" id="220792at2"/>
<accession>A0A518C892</accession>
<feature type="repeat" description="TPR" evidence="3">
    <location>
        <begin position="630"/>
        <end position="663"/>
    </location>
</feature>
<evidence type="ECO:0000313" key="6">
    <source>
        <dbReference type="EMBL" id="QDU75443.1"/>
    </source>
</evidence>
<dbReference type="PROSITE" id="PS50005">
    <property type="entry name" value="TPR"/>
    <property type="match status" value="9"/>
</dbReference>
<evidence type="ECO:0000256" key="2">
    <source>
        <dbReference type="ARBA" id="ARBA00022803"/>
    </source>
</evidence>
<gene>
    <name evidence="6" type="ORF">Pan97_24750</name>
</gene>
<dbReference type="InterPro" id="IPR011990">
    <property type="entry name" value="TPR-like_helical_dom_sf"/>
</dbReference>
<dbReference type="PANTHER" id="PTHR45641">
    <property type="entry name" value="TETRATRICOPEPTIDE REPEAT PROTEIN (AFU_ORTHOLOGUE AFUA_6G03870)"/>
    <property type="match status" value="1"/>
</dbReference>